<evidence type="ECO:0000313" key="2">
    <source>
        <dbReference type="Proteomes" id="UP000770015"/>
    </source>
</evidence>
<dbReference type="EMBL" id="JAGSXJ010000011">
    <property type="protein sequence ID" value="KAH6687316.1"/>
    <property type="molecule type" value="Genomic_DNA"/>
</dbReference>
<gene>
    <name evidence="1" type="ORF">F5X68DRAFT_207193</name>
</gene>
<reference evidence="1" key="1">
    <citation type="journal article" date="2021" name="Nat. Commun.">
        <title>Genetic determinants of endophytism in the Arabidopsis root mycobiome.</title>
        <authorList>
            <person name="Mesny F."/>
            <person name="Miyauchi S."/>
            <person name="Thiergart T."/>
            <person name="Pickel B."/>
            <person name="Atanasova L."/>
            <person name="Karlsson M."/>
            <person name="Huettel B."/>
            <person name="Barry K.W."/>
            <person name="Haridas S."/>
            <person name="Chen C."/>
            <person name="Bauer D."/>
            <person name="Andreopoulos W."/>
            <person name="Pangilinan J."/>
            <person name="LaButti K."/>
            <person name="Riley R."/>
            <person name="Lipzen A."/>
            <person name="Clum A."/>
            <person name="Drula E."/>
            <person name="Henrissat B."/>
            <person name="Kohler A."/>
            <person name="Grigoriev I.V."/>
            <person name="Martin F.M."/>
            <person name="Hacquard S."/>
        </authorList>
    </citation>
    <scope>NUCLEOTIDE SEQUENCE</scope>
    <source>
        <strain evidence="1">MPI-SDFR-AT-0117</strain>
    </source>
</reference>
<comment type="caution">
    <text evidence="1">The sequence shown here is derived from an EMBL/GenBank/DDBJ whole genome shotgun (WGS) entry which is preliminary data.</text>
</comment>
<evidence type="ECO:0000313" key="1">
    <source>
        <dbReference type="EMBL" id="KAH6687316.1"/>
    </source>
</evidence>
<proteinExistence type="predicted"/>
<protein>
    <submittedName>
        <fullName evidence="1">Uncharacterized protein</fullName>
    </submittedName>
</protein>
<name>A0A9P8VBH0_9PEZI</name>
<sequence>MFNLHIRHHLSRAEQTSTGGFCAIRNPSLRATHSLMSHPIQKFAAANCTRGLAHAGRPLFVTRPGNTGYKSFDRSVRPPRAHPGSALLSTTVNKLRDRTAMSPPGSLFPPNSMLNYKGNDYLGIDADLSLQDFKPGTPWGLAVYRTCYEDEAAWQGLVANLTNFGGRSFWPVDGQYMPGRHQLAIMNDRAQWDGADRVAVRDHFAQWARAEMERNMAEPEKDAGPKNRAYPPDHLDDYGPRYNVFGIVDDICIESMHRQKPLLMLVRRDWEPMTEEEMRDSYDGDIHEDFEDGWMVDHTEGPGGWIYTETSDYVQHYGHLENIDEWSDDNMFMYPSIVYGGDFCAGRRIGRMGLERSPGFWREEMAAKKKPVE</sequence>
<dbReference type="AlphaFoldDB" id="A0A9P8VBH0"/>
<keyword evidence="2" id="KW-1185">Reference proteome</keyword>
<dbReference type="OrthoDB" id="4424523at2759"/>
<dbReference type="Proteomes" id="UP000770015">
    <property type="component" value="Unassembled WGS sequence"/>
</dbReference>
<organism evidence="1 2">
    <name type="scientific">Plectosphaerella plurivora</name>
    <dbReference type="NCBI Taxonomy" id="936078"/>
    <lineage>
        <taxon>Eukaryota</taxon>
        <taxon>Fungi</taxon>
        <taxon>Dikarya</taxon>
        <taxon>Ascomycota</taxon>
        <taxon>Pezizomycotina</taxon>
        <taxon>Sordariomycetes</taxon>
        <taxon>Hypocreomycetidae</taxon>
        <taxon>Glomerellales</taxon>
        <taxon>Plectosphaerellaceae</taxon>
        <taxon>Plectosphaerella</taxon>
    </lineage>
</organism>
<accession>A0A9P8VBH0</accession>